<evidence type="ECO:0000313" key="9">
    <source>
        <dbReference type="EMBL" id="KAB8166318.1"/>
    </source>
</evidence>
<evidence type="ECO:0000256" key="6">
    <source>
        <dbReference type="ARBA" id="ARBA00023136"/>
    </source>
</evidence>
<evidence type="ECO:0000256" key="1">
    <source>
        <dbReference type="ARBA" id="ARBA00004651"/>
    </source>
</evidence>
<sequence>MSRVITGGLSVASPRRRTSSLLVHLVLLGVALCFAAPFAWLLLASVDADAGPDARLPDWTAGNFEAVLDWETSIRPIVNSLLLCGGAAVVNMVVAVLAAYPLSRHRLRFKRPFLYTLLFATGLPITAIMVPVYEMFVRLELVDSLPATALFLATATLPFSIWLTKGFMDGVPVSLEEAAWTDGASSFTALRRIVLPLMAPGMAVVAVFTFIGAWGNFFIPFVLLQSPEKEPAAVGLYTFFGQYGTVAYGQLAAFSVLYSLPAVLLYVLVSRRMARGFNLGGGIKG</sequence>
<dbReference type="InterPro" id="IPR050901">
    <property type="entry name" value="BP-dep_ABC_trans_perm"/>
</dbReference>
<evidence type="ECO:0000313" key="10">
    <source>
        <dbReference type="Proteomes" id="UP000314251"/>
    </source>
</evidence>
<dbReference type="AlphaFoldDB" id="A0A5N6AFI3"/>
<evidence type="ECO:0000256" key="5">
    <source>
        <dbReference type="ARBA" id="ARBA00022989"/>
    </source>
</evidence>
<dbReference type="GO" id="GO:0055085">
    <property type="term" value="P:transmembrane transport"/>
    <property type="evidence" value="ECO:0007669"/>
    <property type="project" value="InterPro"/>
</dbReference>
<dbReference type="PROSITE" id="PS50928">
    <property type="entry name" value="ABC_TM1"/>
    <property type="match status" value="1"/>
</dbReference>
<accession>A0A5N6AFI3</accession>
<feature type="transmembrane region" description="Helical" evidence="7">
    <location>
        <begin position="201"/>
        <end position="226"/>
    </location>
</feature>
<dbReference type="CDD" id="cd06261">
    <property type="entry name" value="TM_PBP2"/>
    <property type="match status" value="1"/>
</dbReference>
<dbReference type="InterPro" id="IPR000515">
    <property type="entry name" value="MetI-like"/>
</dbReference>
<feature type="transmembrane region" description="Helical" evidence="7">
    <location>
        <begin position="112"/>
        <end position="133"/>
    </location>
</feature>
<dbReference type="SUPFAM" id="SSF161098">
    <property type="entry name" value="MetI-like"/>
    <property type="match status" value="1"/>
</dbReference>
<dbReference type="InterPro" id="IPR035906">
    <property type="entry name" value="MetI-like_sf"/>
</dbReference>
<dbReference type="Pfam" id="PF00528">
    <property type="entry name" value="BPD_transp_1"/>
    <property type="match status" value="1"/>
</dbReference>
<evidence type="ECO:0000256" key="3">
    <source>
        <dbReference type="ARBA" id="ARBA00022475"/>
    </source>
</evidence>
<proteinExistence type="inferred from homology"/>
<keyword evidence="5 7" id="KW-1133">Transmembrane helix</keyword>
<keyword evidence="3" id="KW-1003">Cell membrane</keyword>
<evidence type="ECO:0000256" key="4">
    <source>
        <dbReference type="ARBA" id="ARBA00022692"/>
    </source>
</evidence>
<dbReference type="GO" id="GO:0005886">
    <property type="term" value="C:plasma membrane"/>
    <property type="evidence" value="ECO:0007669"/>
    <property type="project" value="UniProtKB-SubCell"/>
</dbReference>
<feature type="transmembrane region" description="Helical" evidence="7">
    <location>
        <begin position="246"/>
        <end position="269"/>
    </location>
</feature>
<comment type="similarity">
    <text evidence="7">Belongs to the binding-protein-dependent transport system permease family.</text>
</comment>
<dbReference type="PANTHER" id="PTHR32243">
    <property type="entry name" value="MALTOSE TRANSPORT SYSTEM PERMEASE-RELATED"/>
    <property type="match status" value="1"/>
</dbReference>
<dbReference type="Proteomes" id="UP000314251">
    <property type="component" value="Unassembled WGS sequence"/>
</dbReference>
<feature type="domain" description="ABC transmembrane type-1" evidence="8">
    <location>
        <begin position="77"/>
        <end position="269"/>
    </location>
</feature>
<keyword evidence="6 7" id="KW-0472">Membrane</keyword>
<evidence type="ECO:0000256" key="2">
    <source>
        <dbReference type="ARBA" id="ARBA00022448"/>
    </source>
</evidence>
<evidence type="ECO:0000259" key="8">
    <source>
        <dbReference type="PROSITE" id="PS50928"/>
    </source>
</evidence>
<protein>
    <submittedName>
        <fullName evidence="9">ABC transporter permease subunit</fullName>
    </submittedName>
</protein>
<keyword evidence="10" id="KW-1185">Reference proteome</keyword>
<dbReference type="OrthoDB" id="3228189at2"/>
<dbReference type="Gene3D" id="1.10.3720.10">
    <property type="entry name" value="MetI-like"/>
    <property type="match status" value="1"/>
</dbReference>
<comment type="caution">
    <text evidence="9">The sequence shown here is derived from an EMBL/GenBank/DDBJ whole genome shotgun (WGS) entry which is preliminary data.</text>
</comment>
<keyword evidence="2 7" id="KW-0813">Transport</keyword>
<name>A0A5N6AFI3_9ACTN</name>
<dbReference type="PANTHER" id="PTHR32243:SF18">
    <property type="entry name" value="INNER MEMBRANE ABC TRANSPORTER PERMEASE PROTEIN YCJP"/>
    <property type="match status" value="1"/>
</dbReference>
<reference evidence="9" key="1">
    <citation type="submission" date="2019-10" db="EMBL/GenBank/DDBJ databases">
        <title>Nonomuraea sp. nov., isolated from Phyllanthus amarus.</title>
        <authorList>
            <person name="Klykleung N."/>
            <person name="Tanasupawat S."/>
        </authorList>
    </citation>
    <scope>NUCLEOTIDE SEQUENCE [LARGE SCALE GENOMIC DNA]</scope>
    <source>
        <strain evidence="9">3MP-10</strain>
    </source>
</reference>
<comment type="subcellular location">
    <subcellularLocation>
        <location evidence="1 7">Cell membrane</location>
        <topology evidence="1 7">Multi-pass membrane protein</topology>
    </subcellularLocation>
</comment>
<feature type="transmembrane region" description="Helical" evidence="7">
    <location>
        <begin position="145"/>
        <end position="164"/>
    </location>
</feature>
<feature type="transmembrane region" description="Helical" evidence="7">
    <location>
        <begin position="77"/>
        <end position="100"/>
    </location>
</feature>
<evidence type="ECO:0000256" key="7">
    <source>
        <dbReference type="RuleBase" id="RU363032"/>
    </source>
</evidence>
<dbReference type="RefSeq" id="WP_139667442.1">
    <property type="nucleotide sequence ID" value="NZ_VDLY02000006.1"/>
</dbReference>
<feature type="transmembrane region" description="Helical" evidence="7">
    <location>
        <begin position="21"/>
        <end position="43"/>
    </location>
</feature>
<dbReference type="EMBL" id="VDLY02000006">
    <property type="protein sequence ID" value="KAB8166318.1"/>
    <property type="molecule type" value="Genomic_DNA"/>
</dbReference>
<keyword evidence="4 7" id="KW-0812">Transmembrane</keyword>
<organism evidence="9 10">
    <name type="scientific">Streptomyces mimosae</name>
    <dbReference type="NCBI Taxonomy" id="2586635"/>
    <lineage>
        <taxon>Bacteria</taxon>
        <taxon>Bacillati</taxon>
        <taxon>Actinomycetota</taxon>
        <taxon>Actinomycetes</taxon>
        <taxon>Kitasatosporales</taxon>
        <taxon>Streptomycetaceae</taxon>
        <taxon>Streptomyces</taxon>
    </lineage>
</organism>
<gene>
    <name evidence="9" type="ORF">FH607_010800</name>
</gene>